<keyword evidence="1" id="KW-0812">Transmembrane</keyword>
<name>T2HGK6_FULMU</name>
<dbReference type="AlphaFoldDB" id="T2HGK6"/>
<accession>T2HGK6</accession>
<geneLocation type="mitochondrion" evidence="2"/>
<organism evidence="2">
    <name type="scientific">Fulvia mutica</name>
    <name type="common">Egg cockle</name>
    <dbReference type="NCBI Taxonomy" id="80828"/>
    <lineage>
        <taxon>Eukaryota</taxon>
        <taxon>Metazoa</taxon>
        <taxon>Spiralia</taxon>
        <taxon>Lophotrochozoa</taxon>
        <taxon>Mollusca</taxon>
        <taxon>Bivalvia</taxon>
        <taxon>Autobranchia</taxon>
        <taxon>Heteroconchia</taxon>
        <taxon>Euheterodonta</taxon>
        <taxon>Imparidentia</taxon>
        <taxon>Neoheterodontei</taxon>
        <taxon>Cardiida</taxon>
        <taxon>Cardioidea</taxon>
        <taxon>Cardiidae</taxon>
        <taxon>Cardiinae</taxon>
        <taxon>Fulvia</taxon>
    </lineage>
</organism>
<evidence type="ECO:0000256" key="1">
    <source>
        <dbReference type="SAM" id="Phobius"/>
    </source>
</evidence>
<protein>
    <submittedName>
        <fullName evidence="2">ATP synthase F0 subunit 8</fullName>
    </submittedName>
</protein>
<gene>
    <name evidence="2" type="primary">ATP8</name>
</gene>
<proteinExistence type="predicted"/>
<keyword evidence="1" id="KW-0472">Membrane</keyword>
<dbReference type="GeneID" id="16695733"/>
<reference evidence="2" key="1">
    <citation type="journal article" date="2013" name="Fish. Sci.">
        <title>Complete mitochondrial genome sequence of Japanese cockle Fulvia mutica (Cardiidae).</title>
        <authorList>
            <person name="Imanishi Y."/>
            <person name="Tanaka M."/>
            <person name="Fujiwara M."/>
        </authorList>
    </citation>
    <scope>NUCLEOTIDE SEQUENCE</scope>
    <source>
        <strain evidence="2">Yellow</strain>
        <tissue evidence="2">Adductor muscle</tissue>
    </source>
</reference>
<dbReference type="EMBL" id="AB809077">
    <property type="protein sequence ID" value="BAN79052.1"/>
    <property type="molecule type" value="Genomic_DNA"/>
</dbReference>
<sequence>MAQFSTPFWVMMYLSVISSVFLFIVVLWWSGKRRYNF</sequence>
<evidence type="ECO:0000313" key="2">
    <source>
        <dbReference type="EMBL" id="BAN79052.1"/>
    </source>
</evidence>
<keyword evidence="1" id="KW-1133">Transmembrane helix</keyword>
<feature type="transmembrane region" description="Helical" evidence="1">
    <location>
        <begin position="6"/>
        <end position="29"/>
    </location>
</feature>
<dbReference type="CTD" id="4509"/>
<keyword evidence="2" id="KW-0496">Mitochondrion</keyword>
<dbReference type="RefSeq" id="YP_008475607.1">
    <property type="nucleotide sequence ID" value="NC_022194.1"/>
</dbReference>